<comment type="caution">
    <text evidence="5">The sequence shown here is derived from an EMBL/GenBank/DDBJ whole genome shotgun (WGS) entry which is preliminary data.</text>
</comment>
<organism evidence="5 6">
    <name type="scientific">Bacillus thuringiensis</name>
    <dbReference type="NCBI Taxonomy" id="1428"/>
    <lineage>
        <taxon>Bacteria</taxon>
        <taxon>Bacillati</taxon>
        <taxon>Bacillota</taxon>
        <taxon>Bacilli</taxon>
        <taxon>Bacillales</taxon>
        <taxon>Bacillaceae</taxon>
        <taxon>Bacillus</taxon>
        <taxon>Bacillus cereus group</taxon>
    </lineage>
</organism>
<dbReference type="InterPro" id="IPR051314">
    <property type="entry name" value="AAA_ATPase_RarA/MGS1/WRNIP1"/>
</dbReference>
<dbReference type="EMBL" id="NUVX01000030">
    <property type="protein sequence ID" value="PFJ38831.1"/>
    <property type="molecule type" value="Genomic_DNA"/>
</dbReference>
<keyword evidence="2" id="KW-0547">Nucleotide-binding</keyword>
<proteinExistence type="inferred from homology"/>
<dbReference type="SUPFAM" id="SSF52540">
    <property type="entry name" value="P-loop containing nucleoside triphosphate hydrolases"/>
    <property type="match status" value="1"/>
</dbReference>
<keyword evidence="3" id="KW-0067">ATP-binding</keyword>
<dbReference type="SMART" id="SM00382">
    <property type="entry name" value="AAA"/>
    <property type="match status" value="1"/>
</dbReference>
<dbReference type="Proteomes" id="UP000224003">
    <property type="component" value="Unassembled WGS sequence"/>
</dbReference>
<dbReference type="GO" id="GO:0000731">
    <property type="term" value="P:DNA synthesis involved in DNA repair"/>
    <property type="evidence" value="ECO:0007669"/>
    <property type="project" value="TreeGrafter"/>
</dbReference>
<dbReference type="Pfam" id="PF16193">
    <property type="entry name" value="AAA_assoc_2"/>
    <property type="match status" value="1"/>
</dbReference>
<reference evidence="5 6" key="1">
    <citation type="submission" date="2017-09" db="EMBL/GenBank/DDBJ databases">
        <title>Large-scale bioinformatics analysis of Bacillus genomes uncovers conserved roles of natural products in bacterial physiology.</title>
        <authorList>
            <consortium name="Agbiome Team Llc"/>
            <person name="Bleich R.M."/>
            <person name="Grubbs K.J."/>
            <person name="Santa Maria K.C."/>
            <person name="Allen S.E."/>
            <person name="Farag S."/>
            <person name="Shank E.A."/>
            <person name="Bowers A."/>
        </authorList>
    </citation>
    <scope>NUCLEOTIDE SEQUENCE [LARGE SCALE GENOMIC DNA]</scope>
    <source>
        <strain evidence="5 6">AFS085496</strain>
    </source>
</reference>
<feature type="domain" description="AAA+ ATPase" evidence="4">
    <location>
        <begin position="38"/>
        <end position="149"/>
    </location>
</feature>
<dbReference type="CDD" id="cd18139">
    <property type="entry name" value="HLD_clamp_RarA"/>
    <property type="match status" value="1"/>
</dbReference>
<dbReference type="Gene3D" id="1.10.3710.10">
    <property type="entry name" value="DNA polymerase III clamp loader subunits, C-terminal domain"/>
    <property type="match status" value="1"/>
</dbReference>
<dbReference type="PANTHER" id="PTHR13779:SF7">
    <property type="entry name" value="ATPASE WRNIP1"/>
    <property type="match status" value="1"/>
</dbReference>
<dbReference type="InterPro" id="IPR032423">
    <property type="entry name" value="AAA_assoc_2"/>
</dbReference>
<dbReference type="GO" id="GO:0008047">
    <property type="term" value="F:enzyme activator activity"/>
    <property type="evidence" value="ECO:0007669"/>
    <property type="project" value="TreeGrafter"/>
</dbReference>
<dbReference type="CDD" id="cd00009">
    <property type="entry name" value="AAA"/>
    <property type="match status" value="1"/>
</dbReference>
<dbReference type="InterPro" id="IPR021886">
    <property type="entry name" value="MgsA_C"/>
</dbReference>
<name>A0A9X6WM44_BACTU</name>
<accession>A0A9X6WM44</accession>
<dbReference type="Gene3D" id="3.40.50.300">
    <property type="entry name" value="P-loop containing nucleotide triphosphate hydrolases"/>
    <property type="match status" value="1"/>
</dbReference>
<dbReference type="FunFam" id="1.10.8.60:FF:000029">
    <property type="entry name" value="Replication-associated recombination protein A"/>
    <property type="match status" value="1"/>
</dbReference>
<dbReference type="GO" id="GO:0016887">
    <property type="term" value="F:ATP hydrolysis activity"/>
    <property type="evidence" value="ECO:0007669"/>
    <property type="project" value="InterPro"/>
</dbReference>
<evidence type="ECO:0000259" key="4">
    <source>
        <dbReference type="SMART" id="SM00382"/>
    </source>
</evidence>
<dbReference type="GO" id="GO:0003677">
    <property type="term" value="F:DNA binding"/>
    <property type="evidence" value="ECO:0007669"/>
    <property type="project" value="InterPro"/>
</dbReference>
<evidence type="ECO:0000256" key="1">
    <source>
        <dbReference type="ARBA" id="ARBA00008959"/>
    </source>
</evidence>
<evidence type="ECO:0000256" key="2">
    <source>
        <dbReference type="ARBA" id="ARBA00022741"/>
    </source>
</evidence>
<dbReference type="GO" id="GO:0017116">
    <property type="term" value="F:single-stranded DNA helicase activity"/>
    <property type="evidence" value="ECO:0007669"/>
    <property type="project" value="TreeGrafter"/>
</dbReference>
<dbReference type="GO" id="GO:0006261">
    <property type="term" value="P:DNA-templated DNA replication"/>
    <property type="evidence" value="ECO:0007669"/>
    <property type="project" value="TreeGrafter"/>
</dbReference>
<dbReference type="Gene3D" id="1.20.272.10">
    <property type="match status" value="1"/>
</dbReference>
<gene>
    <name evidence="5" type="ORF">COJ15_17290</name>
</gene>
<dbReference type="PANTHER" id="PTHR13779">
    <property type="entry name" value="WERNER HELICASE-INTERACTING PROTEIN 1 FAMILY MEMBER"/>
    <property type="match status" value="1"/>
</dbReference>
<comment type="similarity">
    <text evidence="1">Belongs to the AAA ATPase family. RarA/MGS1/WRNIP1 subfamily.</text>
</comment>
<sequence length="421" mass="46861">MNEPLAYRMRPKRLEDVIGQKHLVGEKSILSRMVKSGRLSSIILYGPPGTGKTSVSRAISGSANIPFFELNAVSAGKKDIEKVAKEAEKQPVMLFIDEIHRFTKVQQDTLLPYTENGKFILIGSTTESVMHEIVPALRSRCQLFELKPLEVEEIEMGIERAISDKENGLGNYKVKVSEEAMKYFVYGCGGDMRSALNAVELAVLSTEPNEEGEIVITLQDAEQSLQKKSFLMDKSGSEFYSTISAYQKSVRGSDTDAALHYLAKLIEAGDLKAIVRRTRVIAWEDIGLANPEAALIASKCCDDAEQLGFPEARIPLSVAVVTLCLSAKSNTAYKALDKAIMDVKNGNIGEIPKHLRDNHFKGAKELGNGIGYIYPHDVDGFVKQQYLPDNLVNRRYYEPKIKGKEKMLAIYYEKIKELQDN</sequence>
<dbReference type="Pfam" id="PF00004">
    <property type="entry name" value="AAA"/>
    <property type="match status" value="1"/>
</dbReference>
<dbReference type="InterPro" id="IPR027417">
    <property type="entry name" value="P-loop_NTPase"/>
</dbReference>
<dbReference type="Gene3D" id="1.10.8.60">
    <property type="match status" value="1"/>
</dbReference>
<dbReference type="RefSeq" id="WP_098517069.1">
    <property type="nucleotide sequence ID" value="NZ_NUVX01000030.1"/>
</dbReference>
<dbReference type="InterPro" id="IPR003593">
    <property type="entry name" value="AAA+_ATPase"/>
</dbReference>
<evidence type="ECO:0000313" key="6">
    <source>
        <dbReference type="Proteomes" id="UP000224003"/>
    </source>
</evidence>
<evidence type="ECO:0000256" key="3">
    <source>
        <dbReference type="ARBA" id="ARBA00022840"/>
    </source>
</evidence>
<dbReference type="InterPro" id="IPR008921">
    <property type="entry name" value="DNA_pol3_clamp-load_cplx_C"/>
</dbReference>
<dbReference type="Pfam" id="PF12002">
    <property type="entry name" value="MgsA_C"/>
    <property type="match status" value="1"/>
</dbReference>
<protein>
    <submittedName>
        <fullName evidence="5">Recombinase RarA</fullName>
    </submittedName>
</protein>
<dbReference type="SUPFAM" id="SSF48019">
    <property type="entry name" value="post-AAA+ oligomerization domain-like"/>
    <property type="match status" value="1"/>
</dbReference>
<dbReference type="GO" id="GO:0005524">
    <property type="term" value="F:ATP binding"/>
    <property type="evidence" value="ECO:0007669"/>
    <property type="project" value="UniProtKB-KW"/>
</dbReference>
<evidence type="ECO:0000313" key="5">
    <source>
        <dbReference type="EMBL" id="PFJ38831.1"/>
    </source>
</evidence>
<dbReference type="FunFam" id="1.10.3710.10:FF:000003">
    <property type="entry name" value="ATPase, AAA family protein"/>
    <property type="match status" value="1"/>
</dbReference>
<dbReference type="AlphaFoldDB" id="A0A9X6WM44"/>
<dbReference type="InterPro" id="IPR003959">
    <property type="entry name" value="ATPase_AAA_core"/>
</dbReference>